<dbReference type="GO" id="GO:0019867">
    <property type="term" value="C:outer membrane"/>
    <property type="evidence" value="ECO:0007669"/>
    <property type="project" value="InterPro"/>
</dbReference>
<evidence type="ECO:0000259" key="2">
    <source>
        <dbReference type="PROSITE" id="PS51208"/>
    </source>
</evidence>
<dbReference type="PRINTS" id="PR01484">
    <property type="entry name" value="PRTACTNFAMLY"/>
</dbReference>
<gene>
    <name evidence="3" type="ORF">OFAG_01124</name>
</gene>
<feature type="domain" description="Autotransporter" evidence="2">
    <location>
        <begin position="516"/>
        <end position="779"/>
    </location>
</feature>
<dbReference type="AlphaFoldDB" id="C3X435"/>
<proteinExistence type="predicted"/>
<sequence length="779" mass="81760">MYIVTSPKKKKESVGKFCLTAIAAAVLVTVCPAHAGITDVSELQSDKLVDGYVSSDDINVSDKNHYLHGIIAAQPGATVTLDGKHISSSMALDKDFGNDYTLSGVTAAGFLSEQDASQEGATLNLGGSDTESIRIASSAKGMGKTTGLGAIGIWAYNQHKNTGKGGQLIVTAKNLEVNVHSESGDAYGIYAQNSSTQATKDKATLIVNADNTRINVTSGIKGNAAGIVAMSEGIVKVNGHLEVNADKAVVARGNAVVRINESGDRIVKLNGDIDFNYDNKTSGTGVDADVLVNLSGADSYWNGNTAVSYGTGKPADDQKLNASGLKLGLSSGAQWNPTVIAEKQGATEGVAPVAINELALNNGVINLNHGNAQTVSVKTLKGTGGTVNIKTTTADGKNFDAGSLEVGQVEANNGTPGLAVNFTGITADDVVDMTNLKDKVTVADKSNGGISQTQTVAEGVVKGTLIQNVDENGNVTAVTEQRNTGTEALKQIGAMNFLTFRAQMNDVSKRMGDLRTMPQASGIWARAIAGQSEYKSIHNTYQTLQVGADRRIGDFYIGGTVNYTDGDGKLNNGSTDDKNYSFGLYGGWLGEDGQFVDVIVKRHKLETDFDIGYLGGVTGSGSMDTWGTSASVEYGWRFGLGPTGYYVEPQAELMIGHLNSVSYTNRTSLGDVRVKQDGIKTTVGRLGLAGGWVSPDKTGSLYVKASVLHDWEGDAKTSTSKDGIIRSETEEMGGTWGEFALGGTWNINKNLAAYGEVETTAGNPVRTTYQVSGGIRYSF</sequence>
<dbReference type="InterPro" id="IPR051551">
    <property type="entry name" value="Autotransporter_adhesion"/>
</dbReference>
<evidence type="ECO:0000313" key="4">
    <source>
        <dbReference type="Proteomes" id="UP000003973"/>
    </source>
</evidence>
<dbReference type="Pfam" id="PF03797">
    <property type="entry name" value="Autotransporter"/>
    <property type="match status" value="1"/>
</dbReference>
<dbReference type="eggNOG" id="COG3468">
    <property type="taxonomic scope" value="Bacteria"/>
</dbReference>
<dbReference type="EMBL" id="ACDP02000010">
    <property type="protein sequence ID" value="EEO27971.1"/>
    <property type="molecule type" value="Genomic_DNA"/>
</dbReference>
<keyword evidence="4" id="KW-1185">Reference proteome</keyword>
<dbReference type="eggNOG" id="COG5644">
    <property type="taxonomic scope" value="Bacteria"/>
</dbReference>
<dbReference type="Proteomes" id="UP000003973">
    <property type="component" value="Unassembled WGS sequence"/>
</dbReference>
<dbReference type="InterPro" id="IPR006315">
    <property type="entry name" value="OM_autotransptr_brl_dom"/>
</dbReference>
<dbReference type="InterPro" id="IPR005546">
    <property type="entry name" value="Autotransporte_beta"/>
</dbReference>
<feature type="signal peptide" evidence="1">
    <location>
        <begin position="1"/>
        <end position="35"/>
    </location>
</feature>
<dbReference type="NCBIfam" id="TIGR01414">
    <property type="entry name" value="autotrans_barl"/>
    <property type="match status" value="1"/>
</dbReference>
<dbReference type="PROSITE" id="PS51208">
    <property type="entry name" value="AUTOTRANSPORTER"/>
    <property type="match status" value="1"/>
</dbReference>
<evidence type="ECO:0000256" key="1">
    <source>
        <dbReference type="SAM" id="SignalP"/>
    </source>
</evidence>
<evidence type="ECO:0000313" key="3">
    <source>
        <dbReference type="EMBL" id="EEO27971.1"/>
    </source>
</evidence>
<dbReference type="PANTHER" id="PTHR35037">
    <property type="entry name" value="C-TERMINAL REGION OF AIDA-LIKE PROTEIN"/>
    <property type="match status" value="1"/>
</dbReference>
<dbReference type="HOGENOM" id="CLU_002318_1_0_4"/>
<dbReference type="PANTHER" id="PTHR35037:SF3">
    <property type="entry name" value="C-TERMINAL REGION OF AIDA-LIKE PROTEIN"/>
    <property type="match status" value="1"/>
</dbReference>
<accession>C3X435</accession>
<dbReference type="InterPro" id="IPR036709">
    <property type="entry name" value="Autotransporte_beta_dom_sf"/>
</dbReference>
<dbReference type="Gene3D" id="2.40.128.130">
    <property type="entry name" value="Autotransporter beta-domain"/>
    <property type="match status" value="1"/>
</dbReference>
<organism evidence="3 4">
    <name type="scientific">Oxalobacter paraformigenes</name>
    <dbReference type="NCBI Taxonomy" id="556268"/>
    <lineage>
        <taxon>Bacteria</taxon>
        <taxon>Pseudomonadati</taxon>
        <taxon>Pseudomonadota</taxon>
        <taxon>Betaproteobacteria</taxon>
        <taxon>Burkholderiales</taxon>
        <taxon>Oxalobacteraceae</taxon>
        <taxon>Oxalobacter</taxon>
    </lineage>
</organism>
<dbReference type="SMART" id="SM00869">
    <property type="entry name" value="Autotransporter"/>
    <property type="match status" value="1"/>
</dbReference>
<protein>
    <submittedName>
        <fullName evidence="3">Outer membrane autotransporter barrel domain-containing protein</fullName>
    </submittedName>
</protein>
<reference evidence="3" key="1">
    <citation type="submission" date="2011-10" db="EMBL/GenBank/DDBJ databases">
        <title>The Genome Sequence of Oxalobacter formigenes HOxBLS.</title>
        <authorList>
            <consortium name="The Broad Institute Genome Sequencing Platform"/>
            <person name="Earl A."/>
            <person name="Ward D."/>
            <person name="Feldgarden M."/>
            <person name="Gevers D."/>
            <person name="Allison M.J."/>
            <person name="Humphrey S."/>
            <person name="Young S.K."/>
            <person name="Zeng Q."/>
            <person name="Gargeya S."/>
            <person name="Fitzgerald M."/>
            <person name="Haas B."/>
            <person name="Abouelleil A."/>
            <person name="Alvarado L."/>
            <person name="Arachchi H.M."/>
            <person name="Berlin A."/>
            <person name="Brown A."/>
            <person name="Chapman S.B."/>
            <person name="Chen Z."/>
            <person name="Dunbar C."/>
            <person name="Freedman E."/>
            <person name="Gearin G."/>
            <person name="Goldberg J."/>
            <person name="Griggs A."/>
            <person name="Gujja S."/>
            <person name="Heiman D."/>
            <person name="Howarth C."/>
            <person name="Larson L."/>
            <person name="Lui A."/>
            <person name="MacDonald P.J.P."/>
            <person name="Montmayeur A."/>
            <person name="Murphy C."/>
            <person name="Neiman D."/>
            <person name="Pearson M."/>
            <person name="Priest M."/>
            <person name="Roberts A."/>
            <person name="Saif S."/>
            <person name="Shea T."/>
            <person name="Shenoy N."/>
            <person name="Sisk P."/>
            <person name="Stolte C."/>
            <person name="Sykes S."/>
            <person name="Wortman J."/>
            <person name="Nusbaum C."/>
            <person name="Birren B."/>
        </authorList>
    </citation>
    <scope>NUCLEOTIDE SEQUENCE [LARGE SCALE GENOMIC DNA]</scope>
    <source>
        <strain evidence="3">HOxBLS</strain>
    </source>
</reference>
<feature type="chain" id="PRO_5002932899" evidence="1">
    <location>
        <begin position="36"/>
        <end position="779"/>
    </location>
</feature>
<comment type="caution">
    <text evidence="3">The sequence shown here is derived from an EMBL/GenBank/DDBJ whole genome shotgun (WGS) entry which is preliminary data.</text>
</comment>
<dbReference type="InterPro" id="IPR003991">
    <property type="entry name" value="Pertactin_virulence_factor"/>
</dbReference>
<dbReference type="InterPro" id="IPR012332">
    <property type="entry name" value="Autotransporter_pectin_lyase_C"/>
</dbReference>
<dbReference type="SUPFAM" id="SSF103515">
    <property type="entry name" value="Autotransporter"/>
    <property type="match status" value="1"/>
</dbReference>
<dbReference type="Gene3D" id="2.160.20.20">
    <property type="match status" value="1"/>
</dbReference>
<dbReference type="RefSeq" id="WP_005877357.1">
    <property type="nucleotide sequence ID" value="NZ_CABMNL010000001.1"/>
</dbReference>
<keyword evidence="1" id="KW-0732">Signal</keyword>
<name>C3X435_9BURK</name>